<name>A0A062UAN4_9PROT</name>
<dbReference type="EMBL" id="AWFF01000059">
    <property type="protein sequence ID" value="KCZ53170.1"/>
    <property type="molecule type" value="Genomic_DNA"/>
</dbReference>
<reference evidence="1 2" key="1">
    <citation type="journal article" date="2014" name="Antonie Van Leeuwenhoek">
        <title>Hyphomonas beringensis sp. nov. and Hyphomonas chukchiensis sp. nov., isolated from surface seawater of the Bering Sea and Chukchi Sea.</title>
        <authorList>
            <person name="Li C."/>
            <person name="Lai Q."/>
            <person name="Li G."/>
            <person name="Dong C."/>
            <person name="Wang J."/>
            <person name="Liao Y."/>
            <person name="Shao Z."/>
        </authorList>
    </citation>
    <scope>NUCLEOTIDE SEQUENCE [LARGE SCALE GENOMIC DNA]</scope>
    <source>
        <strain evidence="1 2">25B14_1</strain>
    </source>
</reference>
<evidence type="ECO:0000313" key="2">
    <source>
        <dbReference type="Proteomes" id="UP000027037"/>
    </source>
</evidence>
<keyword evidence="2" id="KW-1185">Reference proteome</keyword>
<dbReference type="PATRIC" id="fig|1280946.3.peg.2790"/>
<dbReference type="STRING" id="1280946.HY29_17540"/>
<organism evidence="1 2">
    <name type="scientific">Hyphomonas beringensis</name>
    <dbReference type="NCBI Taxonomy" id="1280946"/>
    <lineage>
        <taxon>Bacteria</taxon>
        <taxon>Pseudomonadati</taxon>
        <taxon>Pseudomonadota</taxon>
        <taxon>Alphaproteobacteria</taxon>
        <taxon>Hyphomonadales</taxon>
        <taxon>Hyphomonadaceae</taxon>
        <taxon>Hyphomonas</taxon>
    </lineage>
</organism>
<proteinExistence type="predicted"/>
<dbReference type="Proteomes" id="UP000027037">
    <property type="component" value="Unassembled WGS sequence"/>
</dbReference>
<dbReference type="AlphaFoldDB" id="A0A062UAN4"/>
<evidence type="ECO:0000313" key="1">
    <source>
        <dbReference type="EMBL" id="KCZ53170.1"/>
    </source>
</evidence>
<accession>A0A062UAN4</accession>
<protein>
    <submittedName>
        <fullName evidence="1">Uncharacterized protein</fullName>
    </submittedName>
</protein>
<sequence length="35" mass="3991">MTTFQFRAKWKEELVVTASGGSFILDLTMRVVRAT</sequence>
<gene>
    <name evidence="1" type="ORF">HY29_17540</name>
</gene>
<comment type="caution">
    <text evidence="1">The sequence shown here is derived from an EMBL/GenBank/DDBJ whole genome shotgun (WGS) entry which is preliminary data.</text>
</comment>